<dbReference type="OrthoDB" id="447343at2759"/>
<proteinExistence type="predicted"/>
<evidence type="ECO:0000256" key="1">
    <source>
        <dbReference type="SAM" id="MobiDB-lite"/>
    </source>
</evidence>
<feature type="transmembrane region" description="Helical" evidence="2">
    <location>
        <begin position="538"/>
        <end position="559"/>
    </location>
</feature>
<sequence>MLCSVSITDCILARQQLPAAAQSIVIEEACLLEFLARMQAYFPIPLCPYTRYRSDCRAVLGAAEISQEEAPLILYVDATVAQLPLEAWDAIGMVAEVPRSEMSCMQNGLKALAGAGDVKPRTGYFIIDPAEVLEELCCNDVFIYLGHGERARQLLRQDELQHLELSIMVLDFELLLLAGSTKGASQASLASQATSEESSQESLFEPPGSEPAKRGLRMSVSCQPTCINEGVMGRRGDFESFGLASSALLGGAPLVLGAQWDVLGGDLDRLASRLLQDWLKGVTEEGQAGKEPPSSAAEVGVFWAQRRPSGPEAFGAEVPMHVVATLGVIFLALCRFAEGNWLLQCSSCLDQAEAAAEENPPPFRTIAYASVEHALQKFRRLPAQRLVNPIGAAVAGDAFNDPALGNVSEGVTRGVLLAHMYLWGLVPAKALKGICTKLVSFHARLGDVARYHKVEFFRPNWTRVGSGEPEISPQRESVYLARVWEEEMTFLKVPAMSDCNDFILRSFSLQQASQDAKALCRPAVSVFVKSPCHSGFSMLRLLLPVLSLWPVVVVVLLLLRTLRYGIDRGVAGRVHRDGSAAAHLEVVALLLLLAMEWAEVCRGPLDFWFLGAGSPPPQAHPATGGFPGVHEGHNCSSTGRANGCLAIARRSASFRQATLPASSEGTALHPRRAAVAQLWLGRLTVDPVASDPYDRNLPTCHYERQRLRSTGLRLQSLRDEGILESCQAAPRDKILLVLPVWLSNTEHLTSALIFFQGALSWFHGPTGRKVLASLWRAADLESPPSGLQRNTTEVLFAPSPSEGSPAQLKSMVFLKLFGLLSDMPLRSLLRAEPCSRAAIQLRIPGADCRGLGLTCERDLIFSDVSAIRYYKVEKCPRRNVTNLPSLDKALRQKGRGLLSLVTARMQDYPLLHQLQLMLFRTQVLIATFGATLAWTPFLQSGSFVIELHPGPPESLMHFGSCWTQPPAMYRLPQQDVPAWDMNPRSEWGSWAQAAHVHHACVAAPPAENARCFRKYTVDVFEVPEFETDVTTVVALALDAASKLSSRRGAAIAPP</sequence>
<accession>A0A1Q9EDZ1</accession>
<keyword evidence="2" id="KW-1133">Transmembrane helix</keyword>
<dbReference type="EMBL" id="LSRX01000180">
    <property type="protein sequence ID" value="OLQ05618.1"/>
    <property type="molecule type" value="Genomic_DNA"/>
</dbReference>
<evidence type="ECO:0000313" key="4">
    <source>
        <dbReference type="Proteomes" id="UP000186817"/>
    </source>
</evidence>
<comment type="caution">
    <text evidence="3">The sequence shown here is derived from an EMBL/GenBank/DDBJ whole genome shotgun (WGS) entry which is preliminary data.</text>
</comment>
<dbReference type="Proteomes" id="UP000186817">
    <property type="component" value="Unassembled WGS sequence"/>
</dbReference>
<gene>
    <name evidence="3" type="ORF">AK812_SmicGene11180</name>
</gene>
<reference evidence="3 4" key="1">
    <citation type="submission" date="2016-02" db="EMBL/GenBank/DDBJ databases">
        <title>Genome analysis of coral dinoflagellate symbionts highlights evolutionary adaptations to a symbiotic lifestyle.</title>
        <authorList>
            <person name="Aranda M."/>
            <person name="Li Y."/>
            <person name="Liew Y.J."/>
            <person name="Baumgarten S."/>
            <person name="Simakov O."/>
            <person name="Wilson M."/>
            <person name="Piel J."/>
            <person name="Ashoor H."/>
            <person name="Bougouffa S."/>
            <person name="Bajic V.B."/>
            <person name="Ryu T."/>
            <person name="Ravasi T."/>
            <person name="Bayer T."/>
            <person name="Micklem G."/>
            <person name="Kim H."/>
            <person name="Bhak J."/>
            <person name="Lajeunesse T.C."/>
            <person name="Voolstra C.R."/>
        </authorList>
    </citation>
    <scope>NUCLEOTIDE SEQUENCE [LARGE SCALE GENOMIC DNA]</scope>
    <source>
        <strain evidence="3 4">CCMP2467</strain>
    </source>
</reference>
<keyword evidence="2" id="KW-0812">Transmembrane</keyword>
<keyword evidence="4" id="KW-1185">Reference proteome</keyword>
<feature type="transmembrane region" description="Helical" evidence="2">
    <location>
        <begin position="580"/>
        <end position="598"/>
    </location>
</feature>
<feature type="region of interest" description="Disordered" evidence="1">
    <location>
        <begin position="188"/>
        <end position="216"/>
    </location>
</feature>
<organism evidence="3 4">
    <name type="scientific">Symbiodinium microadriaticum</name>
    <name type="common">Dinoflagellate</name>
    <name type="synonym">Zooxanthella microadriatica</name>
    <dbReference type="NCBI Taxonomy" id="2951"/>
    <lineage>
        <taxon>Eukaryota</taxon>
        <taxon>Sar</taxon>
        <taxon>Alveolata</taxon>
        <taxon>Dinophyceae</taxon>
        <taxon>Suessiales</taxon>
        <taxon>Symbiodiniaceae</taxon>
        <taxon>Symbiodinium</taxon>
    </lineage>
</organism>
<evidence type="ECO:0000313" key="3">
    <source>
        <dbReference type="EMBL" id="OLQ05618.1"/>
    </source>
</evidence>
<keyword evidence="2" id="KW-0472">Membrane</keyword>
<protein>
    <submittedName>
        <fullName evidence="3">Uncharacterized protein</fullName>
    </submittedName>
</protein>
<dbReference type="AlphaFoldDB" id="A0A1Q9EDZ1"/>
<feature type="compositionally biased region" description="Low complexity" evidence="1">
    <location>
        <begin position="188"/>
        <end position="203"/>
    </location>
</feature>
<name>A0A1Q9EDZ1_SYMMI</name>
<evidence type="ECO:0000256" key="2">
    <source>
        <dbReference type="SAM" id="Phobius"/>
    </source>
</evidence>